<reference evidence="1" key="1">
    <citation type="journal article" date="2021" name="bioRxiv">
        <title>Whole Genome Assembly and Annotation of Northern Wild Rice, Zizania palustris L., Supports a Whole Genome Duplication in the Zizania Genus.</title>
        <authorList>
            <person name="Haas M."/>
            <person name="Kono T."/>
            <person name="Macchietto M."/>
            <person name="Millas R."/>
            <person name="McGilp L."/>
            <person name="Shao M."/>
            <person name="Duquette J."/>
            <person name="Hirsch C.N."/>
            <person name="Kimball J."/>
        </authorList>
    </citation>
    <scope>NUCLEOTIDE SEQUENCE</scope>
    <source>
        <tissue evidence="1">Fresh leaf tissue</tissue>
    </source>
</reference>
<organism evidence="1 2">
    <name type="scientific">Zizania palustris</name>
    <name type="common">Northern wild rice</name>
    <dbReference type="NCBI Taxonomy" id="103762"/>
    <lineage>
        <taxon>Eukaryota</taxon>
        <taxon>Viridiplantae</taxon>
        <taxon>Streptophyta</taxon>
        <taxon>Embryophyta</taxon>
        <taxon>Tracheophyta</taxon>
        <taxon>Spermatophyta</taxon>
        <taxon>Magnoliopsida</taxon>
        <taxon>Liliopsida</taxon>
        <taxon>Poales</taxon>
        <taxon>Poaceae</taxon>
        <taxon>BOP clade</taxon>
        <taxon>Oryzoideae</taxon>
        <taxon>Oryzeae</taxon>
        <taxon>Zizaniinae</taxon>
        <taxon>Zizania</taxon>
    </lineage>
</organism>
<sequence>MSACLRAHCMHRAMPGRVMPAPSAMPPAMCVAPCTPSSCLCAPEYPTAPHSFASYARHVRRVAVGHCRHASRVHPPLARLAAWLVAWPSTPH</sequence>
<evidence type="ECO:0000313" key="2">
    <source>
        <dbReference type="Proteomes" id="UP000729402"/>
    </source>
</evidence>
<gene>
    <name evidence="1" type="ORF">GUJ93_ZPchr0004g39512</name>
</gene>
<accession>A0A8J5VG15</accession>
<protein>
    <submittedName>
        <fullName evidence="1">Uncharacterized protein</fullName>
    </submittedName>
</protein>
<dbReference type="Proteomes" id="UP000729402">
    <property type="component" value="Unassembled WGS sequence"/>
</dbReference>
<keyword evidence="2" id="KW-1185">Reference proteome</keyword>
<reference evidence="1" key="2">
    <citation type="submission" date="2021-02" db="EMBL/GenBank/DDBJ databases">
        <authorList>
            <person name="Kimball J.A."/>
            <person name="Haas M.W."/>
            <person name="Macchietto M."/>
            <person name="Kono T."/>
            <person name="Duquette J."/>
            <person name="Shao M."/>
        </authorList>
    </citation>
    <scope>NUCLEOTIDE SEQUENCE</scope>
    <source>
        <tissue evidence="1">Fresh leaf tissue</tissue>
    </source>
</reference>
<name>A0A8J5VG15_ZIZPA</name>
<proteinExistence type="predicted"/>
<dbReference type="EMBL" id="JAAALK010000285">
    <property type="protein sequence ID" value="KAG8065655.1"/>
    <property type="molecule type" value="Genomic_DNA"/>
</dbReference>
<dbReference type="AlphaFoldDB" id="A0A8J5VG15"/>
<comment type="caution">
    <text evidence="1">The sequence shown here is derived from an EMBL/GenBank/DDBJ whole genome shotgun (WGS) entry which is preliminary data.</text>
</comment>
<evidence type="ECO:0000313" key="1">
    <source>
        <dbReference type="EMBL" id="KAG8065655.1"/>
    </source>
</evidence>